<dbReference type="InterPro" id="IPR002347">
    <property type="entry name" value="SDR_fam"/>
</dbReference>
<organism evidence="7 8">
    <name type="scientific">Polysphondylium violaceum</name>
    <dbReference type="NCBI Taxonomy" id="133409"/>
    <lineage>
        <taxon>Eukaryota</taxon>
        <taxon>Amoebozoa</taxon>
        <taxon>Evosea</taxon>
        <taxon>Eumycetozoa</taxon>
        <taxon>Dictyostelia</taxon>
        <taxon>Dictyosteliales</taxon>
        <taxon>Dictyosteliaceae</taxon>
        <taxon>Polysphondylium</taxon>
    </lineage>
</organism>
<evidence type="ECO:0008006" key="9">
    <source>
        <dbReference type="Google" id="ProtNLM"/>
    </source>
</evidence>
<dbReference type="InterPro" id="IPR051019">
    <property type="entry name" value="VLCFA-Steroid_DH"/>
</dbReference>
<dbReference type="EMBL" id="AJWJ01000296">
    <property type="protein sequence ID" value="KAF2072250.1"/>
    <property type="molecule type" value="Genomic_DNA"/>
</dbReference>
<dbReference type="PROSITE" id="PS00061">
    <property type="entry name" value="ADH_SHORT"/>
    <property type="match status" value="1"/>
</dbReference>
<accession>A0A8J4PQC5</accession>
<evidence type="ECO:0000256" key="2">
    <source>
        <dbReference type="ARBA" id="ARBA00006484"/>
    </source>
</evidence>
<comment type="caution">
    <text evidence="7">The sequence shown here is derived from an EMBL/GenBank/DDBJ whole genome shotgun (WGS) entry which is preliminary data.</text>
</comment>
<dbReference type="Pfam" id="PF00106">
    <property type="entry name" value="adh_short"/>
    <property type="match status" value="1"/>
</dbReference>
<evidence type="ECO:0000256" key="3">
    <source>
        <dbReference type="ARBA" id="ARBA00022857"/>
    </source>
</evidence>
<dbReference type="GO" id="GO:0005783">
    <property type="term" value="C:endoplasmic reticulum"/>
    <property type="evidence" value="ECO:0007669"/>
    <property type="project" value="UniProtKB-SubCell"/>
</dbReference>
<keyword evidence="6" id="KW-1133">Transmembrane helix</keyword>
<evidence type="ECO:0000256" key="6">
    <source>
        <dbReference type="SAM" id="Phobius"/>
    </source>
</evidence>
<dbReference type="PRINTS" id="PR00080">
    <property type="entry name" value="SDRFAMILY"/>
</dbReference>
<keyword evidence="8" id="KW-1185">Reference proteome</keyword>
<evidence type="ECO:0000256" key="1">
    <source>
        <dbReference type="ARBA" id="ARBA00004240"/>
    </source>
</evidence>
<proteinExistence type="inferred from homology"/>
<reference evidence="7" key="1">
    <citation type="submission" date="2020-01" db="EMBL/GenBank/DDBJ databases">
        <title>Development of genomics and gene disruption for Polysphondylium violaceum indicates a role for the polyketide synthase stlB in stalk morphogenesis.</title>
        <authorList>
            <person name="Narita B."/>
            <person name="Kawabe Y."/>
            <person name="Kin K."/>
            <person name="Saito T."/>
            <person name="Gibbs R."/>
            <person name="Kuspa A."/>
            <person name="Muzny D."/>
            <person name="Queller D."/>
            <person name="Richards S."/>
            <person name="Strassman J."/>
            <person name="Sucgang R."/>
            <person name="Worley K."/>
            <person name="Schaap P."/>
        </authorList>
    </citation>
    <scope>NUCLEOTIDE SEQUENCE</scope>
    <source>
        <strain evidence="7">QSvi11</strain>
    </source>
</reference>
<dbReference type="InterPro" id="IPR036291">
    <property type="entry name" value="NAD(P)-bd_dom_sf"/>
</dbReference>
<dbReference type="PRINTS" id="PR00081">
    <property type="entry name" value="GDHRDH"/>
</dbReference>
<evidence type="ECO:0000313" key="8">
    <source>
        <dbReference type="Proteomes" id="UP000695562"/>
    </source>
</evidence>
<sequence>MILNYLFYSVGIYVTFHTLFKISCFFYTFFVRPPIDLKKRGEWAVVTGATDGIGKAFCHEFAEKGLNVCLISRSRDKLQTEAKQIELQYKVKTRVVAIDFNTDDSGRLQKVVDQVSDLDIGVLVNNVGVCYEYSKYLDEVSVGEIEALINVNMRATTLLTKLVIPLMTEKKKSNPNALDRIIVNIGSVSSVCPCPLLSVYAASKAYVKTLTFGLHYEYANSGLFIQCIQPALVCSNMSNIKVPNILTPSAKNYAKSAIKTIGLDRLTTGYWSHQLEVAATNLFTDSFLAKMVLRNNSQLRDQGIAKSKSS</sequence>
<dbReference type="CDD" id="cd05356">
    <property type="entry name" value="17beta-HSD1_like_SDR_c"/>
    <property type="match status" value="1"/>
</dbReference>
<gene>
    <name evidence="7" type="ORF">CYY_006426</name>
</gene>
<comment type="similarity">
    <text evidence="2 5">Belongs to the short-chain dehydrogenases/reductases (SDR) family.</text>
</comment>
<dbReference type="Gene3D" id="3.40.50.720">
    <property type="entry name" value="NAD(P)-binding Rossmann-like Domain"/>
    <property type="match status" value="1"/>
</dbReference>
<dbReference type="SUPFAM" id="SSF51735">
    <property type="entry name" value="NAD(P)-binding Rossmann-fold domains"/>
    <property type="match status" value="1"/>
</dbReference>
<evidence type="ECO:0000256" key="4">
    <source>
        <dbReference type="ARBA" id="ARBA00023002"/>
    </source>
</evidence>
<dbReference type="InterPro" id="IPR020904">
    <property type="entry name" value="Sc_DH/Rdtase_CS"/>
</dbReference>
<keyword evidence="6" id="KW-0472">Membrane</keyword>
<dbReference type="GO" id="GO:0016491">
    <property type="term" value="F:oxidoreductase activity"/>
    <property type="evidence" value="ECO:0007669"/>
    <property type="project" value="UniProtKB-KW"/>
</dbReference>
<feature type="transmembrane region" description="Helical" evidence="6">
    <location>
        <begin position="6"/>
        <end position="30"/>
    </location>
</feature>
<protein>
    <recommendedName>
        <fullName evidence="9">Steroid dehydrogenase</fullName>
    </recommendedName>
</protein>
<dbReference type="FunFam" id="3.40.50.720:FF:000137">
    <property type="entry name" value="Hydroxysteroid (17-beta) dehydrogenase 3"/>
    <property type="match status" value="1"/>
</dbReference>
<name>A0A8J4PQC5_9MYCE</name>
<keyword evidence="6" id="KW-0812">Transmembrane</keyword>
<dbReference type="PIRSF" id="PIRSF000126">
    <property type="entry name" value="11-beta-HSD1"/>
    <property type="match status" value="1"/>
</dbReference>
<dbReference type="Proteomes" id="UP000695562">
    <property type="component" value="Unassembled WGS sequence"/>
</dbReference>
<comment type="subcellular location">
    <subcellularLocation>
        <location evidence="1">Endoplasmic reticulum</location>
    </subcellularLocation>
</comment>
<dbReference type="PANTHER" id="PTHR43899">
    <property type="entry name" value="RH59310P"/>
    <property type="match status" value="1"/>
</dbReference>
<keyword evidence="4" id="KW-0560">Oxidoreductase</keyword>
<dbReference type="AlphaFoldDB" id="A0A8J4PQC5"/>
<dbReference type="OrthoDB" id="5545019at2759"/>
<evidence type="ECO:0000256" key="5">
    <source>
        <dbReference type="RuleBase" id="RU000363"/>
    </source>
</evidence>
<dbReference type="PANTHER" id="PTHR43899:SF13">
    <property type="entry name" value="RH59310P"/>
    <property type="match status" value="1"/>
</dbReference>
<keyword evidence="3" id="KW-0521">NADP</keyword>
<evidence type="ECO:0000313" key="7">
    <source>
        <dbReference type="EMBL" id="KAF2072250.1"/>
    </source>
</evidence>